<gene>
    <name evidence="1" type="ORF">DVR12_09395</name>
</gene>
<dbReference type="RefSeq" id="WP_116975420.1">
    <property type="nucleotide sequence ID" value="NZ_QPMM01000004.1"/>
</dbReference>
<keyword evidence="2" id="KW-1185">Reference proteome</keyword>
<protein>
    <submittedName>
        <fullName evidence="1">Uncharacterized protein</fullName>
    </submittedName>
</protein>
<reference evidence="1 2" key="1">
    <citation type="submission" date="2018-07" db="EMBL/GenBank/DDBJ databases">
        <title>Chitinophaga K2CV101002-2 sp. nov., isolated from a monsoon evergreen broad-leaved forest soil.</title>
        <authorList>
            <person name="Lv Y."/>
        </authorList>
    </citation>
    <scope>NUCLEOTIDE SEQUENCE [LARGE SCALE GENOMIC DNA]</scope>
    <source>
        <strain evidence="1 2">GDMCC 1.1288</strain>
    </source>
</reference>
<evidence type="ECO:0000313" key="1">
    <source>
        <dbReference type="EMBL" id="RFS23224.1"/>
    </source>
</evidence>
<accession>A0A3E1YBN6</accession>
<organism evidence="1 2">
    <name type="scientific">Chitinophaga silvatica</name>
    <dbReference type="NCBI Taxonomy" id="2282649"/>
    <lineage>
        <taxon>Bacteria</taxon>
        <taxon>Pseudomonadati</taxon>
        <taxon>Bacteroidota</taxon>
        <taxon>Chitinophagia</taxon>
        <taxon>Chitinophagales</taxon>
        <taxon>Chitinophagaceae</taxon>
        <taxon>Chitinophaga</taxon>
    </lineage>
</organism>
<dbReference type="OrthoDB" id="9956430at2"/>
<name>A0A3E1YBN6_9BACT</name>
<proteinExistence type="predicted"/>
<comment type="caution">
    <text evidence="1">The sequence shown here is derived from an EMBL/GenBank/DDBJ whole genome shotgun (WGS) entry which is preliminary data.</text>
</comment>
<dbReference type="Proteomes" id="UP000260644">
    <property type="component" value="Unassembled WGS sequence"/>
</dbReference>
<dbReference type="EMBL" id="QPMM01000004">
    <property type="protein sequence ID" value="RFS23224.1"/>
    <property type="molecule type" value="Genomic_DNA"/>
</dbReference>
<sequence length="195" mass="23157">MHPSWQNILRKYCNKPLYVKGVKTQPIFSLSAKLKYNGRAGSIRFSWEDINTKRDPGLIWHKSYNPEKTSYAGATEVFLELPSDKCYFKLFTAGNFVKFFYSLHPLRKRFGDPYFDNLFVLLEKPNGAIQPVFNRLQLLIMFEWHKSMFLTTDFIDPATVKNYLHLRIYKLIFSESDLEAIFKYCDDLITELYRY</sequence>
<evidence type="ECO:0000313" key="2">
    <source>
        <dbReference type="Proteomes" id="UP000260644"/>
    </source>
</evidence>
<dbReference type="AlphaFoldDB" id="A0A3E1YBN6"/>